<accession>A0AAV9UPF9</accession>
<feature type="transmembrane region" description="Helical" evidence="2">
    <location>
        <begin position="467"/>
        <end position="491"/>
    </location>
</feature>
<gene>
    <name evidence="4" type="ORF">TWF696_006680</name>
</gene>
<dbReference type="Proteomes" id="UP001375240">
    <property type="component" value="Unassembled WGS sequence"/>
</dbReference>
<evidence type="ECO:0000313" key="4">
    <source>
        <dbReference type="EMBL" id="KAK6346556.1"/>
    </source>
</evidence>
<keyword evidence="2" id="KW-1133">Transmembrane helix</keyword>
<keyword evidence="5" id="KW-1185">Reference proteome</keyword>
<evidence type="ECO:0000259" key="3">
    <source>
        <dbReference type="PROSITE" id="PS51767"/>
    </source>
</evidence>
<evidence type="ECO:0000256" key="1">
    <source>
        <dbReference type="SAM" id="MobiDB-lite"/>
    </source>
</evidence>
<dbReference type="InterPro" id="IPR033121">
    <property type="entry name" value="PEPTIDASE_A1"/>
</dbReference>
<dbReference type="Gene3D" id="2.40.70.10">
    <property type="entry name" value="Acid Proteases"/>
    <property type="match status" value="2"/>
</dbReference>
<keyword evidence="2" id="KW-0472">Membrane</keyword>
<evidence type="ECO:0000256" key="2">
    <source>
        <dbReference type="SAM" id="Phobius"/>
    </source>
</evidence>
<name>A0AAV9UPF9_9PEZI</name>
<feature type="transmembrane region" description="Helical" evidence="2">
    <location>
        <begin position="12"/>
        <end position="31"/>
    </location>
</feature>
<dbReference type="PROSITE" id="PS51767">
    <property type="entry name" value="PEPTIDASE_A1"/>
    <property type="match status" value="1"/>
</dbReference>
<dbReference type="EMBL" id="JAVHNQ010000005">
    <property type="protein sequence ID" value="KAK6346556.1"/>
    <property type="molecule type" value="Genomic_DNA"/>
</dbReference>
<organism evidence="4 5">
    <name type="scientific">Orbilia brochopaga</name>
    <dbReference type="NCBI Taxonomy" id="3140254"/>
    <lineage>
        <taxon>Eukaryota</taxon>
        <taxon>Fungi</taxon>
        <taxon>Dikarya</taxon>
        <taxon>Ascomycota</taxon>
        <taxon>Pezizomycotina</taxon>
        <taxon>Orbiliomycetes</taxon>
        <taxon>Orbiliales</taxon>
        <taxon>Orbiliaceae</taxon>
        <taxon>Orbilia</taxon>
    </lineage>
</organism>
<dbReference type="AlphaFoldDB" id="A0AAV9UPF9"/>
<sequence>MGRFLYPIHRYGLPTFLSASLLLCYFVVQTYHGLFQQQSDRLVERSVYSLENVKRQNGRHVSFPVTYSTLVFGEPDTYIYTNVTFGRGSQSLRLALSLYESTWVPETPRSVTEFCNNATNAPGCRIVGNQFYTPRSERNPDKFLFSQPYEPLDGGAYNLTASGYWTEDQITIAGVSVSLQFGVAQYWNTTPTLGLGAIPLYGNPGRPNYLTALRQQGKIGDTFCSLYYSGNTTLGGSIALGAVDAAKFVGKLKIFEGENYPGEITSPNARVVVGSQSFRSELIRPSNGTSNGYSNIIVGLPGVAMPQSVIDAIPAPASAKSPGVVYDLPCDYYKPDEDYIELIFDDLLITMHLSDLVIRLPDTTIEENRCFLYLIDSALAFNGIYEYFLGTPFLKSAYVVMNPETNTTAIGASVRDATAENLIEPGGTLGMRLADIRGVDPSTLIPENPPDAPPPPPPPSNSSKAPVGAIAGGVVGGVAVLAAAAGGLFFFRRRKAKSQTAGHDYPEEPKLPQPDTGVPELASQETHLISKWDPTKAASSGAGGGAPPVELDSSQATGGVLQPVELPGNENTYELPSRRNT</sequence>
<feature type="domain" description="Peptidase A1" evidence="3">
    <location>
        <begin position="79"/>
        <end position="413"/>
    </location>
</feature>
<keyword evidence="2" id="KW-0812">Transmembrane</keyword>
<proteinExistence type="predicted"/>
<reference evidence="4 5" key="1">
    <citation type="submission" date="2019-10" db="EMBL/GenBank/DDBJ databases">
        <authorList>
            <person name="Palmer J.M."/>
        </authorList>
    </citation>
    <scope>NUCLEOTIDE SEQUENCE [LARGE SCALE GENOMIC DNA]</scope>
    <source>
        <strain evidence="4 5">TWF696</strain>
    </source>
</reference>
<evidence type="ECO:0000313" key="5">
    <source>
        <dbReference type="Proteomes" id="UP001375240"/>
    </source>
</evidence>
<feature type="compositionally biased region" description="Polar residues" evidence="1">
    <location>
        <begin position="569"/>
        <end position="581"/>
    </location>
</feature>
<protein>
    <recommendedName>
        <fullName evidence="3">Peptidase A1 domain-containing protein</fullName>
    </recommendedName>
</protein>
<comment type="caution">
    <text evidence="4">The sequence shown here is derived from an EMBL/GenBank/DDBJ whole genome shotgun (WGS) entry which is preliminary data.</text>
</comment>
<feature type="region of interest" description="Disordered" evidence="1">
    <location>
        <begin position="500"/>
        <end position="581"/>
    </location>
</feature>
<feature type="region of interest" description="Disordered" evidence="1">
    <location>
        <begin position="440"/>
        <end position="465"/>
    </location>
</feature>
<dbReference type="SUPFAM" id="SSF50630">
    <property type="entry name" value="Acid proteases"/>
    <property type="match status" value="1"/>
</dbReference>
<feature type="compositionally biased region" description="Pro residues" evidence="1">
    <location>
        <begin position="447"/>
        <end position="460"/>
    </location>
</feature>
<dbReference type="InterPro" id="IPR021109">
    <property type="entry name" value="Peptidase_aspartic_dom_sf"/>
</dbReference>
<dbReference type="Pfam" id="PF00026">
    <property type="entry name" value="Asp"/>
    <property type="match status" value="1"/>
</dbReference>